<evidence type="ECO:0000256" key="1">
    <source>
        <dbReference type="ARBA" id="ARBA00004123"/>
    </source>
</evidence>
<dbReference type="FunFam" id="3.30.160.60:FF:000690">
    <property type="entry name" value="Zinc finger protein 354C"/>
    <property type="match status" value="1"/>
</dbReference>
<dbReference type="InterPro" id="IPR013087">
    <property type="entry name" value="Znf_C2H2_type"/>
</dbReference>
<dbReference type="SMART" id="SM00355">
    <property type="entry name" value="ZnF_C2H2"/>
    <property type="match status" value="4"/>
</dbReference>
<dbReference type="InterPro" id="IPR036236">
    <property type="entry name" value="Znf_C2H2_sf"/>
</dbReference>
<feature type="region of interest" description="Disordered" evidence="8">
    <location>
        <begin position="255"/>
        <end position="442"/>
    </location>
</feature>
<dbReference type="Gene3D" id="3.30.160.60">
    <property type="entry name" value="Classic Zinc Finger"/>
    <property type="match status" value="4"/>
</dbReference>
<proteinExistence type="predicted"/>
<comment type="caution">
    <text evidence="10">The sequence shown here is derived from an EMBL/GenBank/DDBJ whole genome shotgun (WGS) entry which is preliminary data.</text>
</comment>
<dbReference type="FunFam" id="3.30.160.60:FF:000125">
    <property type="entry name" value="Putative zinc finger protein 143"/>
    <property type="match status" value="1"/>
</dbReference>
<evidence type="ECO:0000256" key="4">
    <source>
        <dbReference type="ARBA" id="ARBA00022771"/>
    </source>
</evidence>
<feature type="compositionally biased region" description="Polar residues" evidence="8">
    <location>
        <begin position="425"/>
        <end position="436"/>
    </location>
</feature>
<dbReference type="GO" id="GO:0000785">
    <property type="term" value="C:chromatin"/>
    <property type="evidence" value="ECO:0007669"/>
    <property type="project" value="TreeGrafter"/>
</dbReference>
<accession>A0A9P7AX25</accession>
<keyword evidence="2" id="KW-0479">Metal-binding</keyword>
<evidence type="ECO:0000313" key="11">
    <source>
        <dbReference type="Proteomes" id="UP000785200"/>
    </source>
</evidence>
<sequence>MDIKQIVNKGAAKGAAAAANGAVQDLHLLQSIQQANSFPMSETGSERGGSPHDSEHSRYSAPRMGQMNGMNGMNGGTMRYPSPTAMQQNPLPMLQQPYRPDIAYENSLMTQDNSRVPSRQPSGDGTAQKAFPCSTCGKGFARRSDLARHERIHSGVRPHVCDHPGCGKQFIQRSALTVHQRVHTGEKPHMCERCGKPFSDSSSLARHRRIHSGKRPYKCPYADCQKTFTRRTTLTRHQNHHTGTVEEAAAATAAALATRGGSNRGGRQRSDGEQYSNTGSPMSTPSPTQRLLSPSPNSELAPMNNMHRHPGDYNYMNNSSLPGHLRGEYHMPNQPPSSTASYSNGMRPTSHPTGYGPPSILEPPANMEQRQPGSAGGSPHMSSGGWPSPSQNMPSPSQSNNGYVYPDPDPYGSAASMGQMGYGYPNSNIRRPQSTEPVDYDIKPRMNDIWQAAQ</sequence>
<evidence type="ECO:0000259" key="9">
    <source>
        <dbReference type="PROSITE" id="PS50157"/>
    </source>
</evidence>
<dbReference type="PROSITE" id="PS00028">
    <property type="entry name" value="ZINC_FINGER_C2H2_1"/>
    <property type="match status" value="4"/>
</dbReference>
<dbReference type="GO" id="GO:0000981">
    <property type="term" value="F:DNA-binding transcription factor activity, RNA polymerase II-specific"/>
    <property type="evidence" value="ECO:0007669"/>
    <property type="project" value="UniProtKB-ARBA"/>
</dbReference>
<feature type="domain" description="C2H2-type" evidence="9">
    <location>
        <begin position="217"/>
        <end position="246"/>
    </location>
</feature>
<feature type="region of interest" description="Disordered" evidence="8">
    <location>
        <begin position="39"/>
        <end position="76"/>
    </location>
</feature>
<feature type="compositionally biased region" description="Polar residues" evidence="8">
    <location>
        <begin position="111"/>
        <end position="125"/>
    </location>
</feature>
<feature type="compositionally biased region" description="Polar residues" evidence="8">
    <location>
        <begin position="273"/>
        <end position="298"/>
    </location>
</feature>
<dbReference type="SUPFAM" id="SSF57667">
    <property type="entry name" value="beta-beta-alpha zinc fingers"/>
    <property type="match status" value="2"/>
</dbReference>
<dbReference type="Pfam" id="PF00096">
    <property type="entry name" value="zf-C2H2"/>
    <property type="match status" value="4"/>
</dbReference>
<dbReference type="PROSITE" id="PS50157">
    <property type="entry name" value="ZINC_FINGER_C2H2_2"/>
    <property type="match status" value="4"/>
</dbReference>
<dbReference type="GO" id="GO:0005667">
    <property type="term" value="C:transcription regulator complex"/>
    <property type="evidence" value="ECO:0007669"/>
    <property type="project" value="TreeGrafter"/>
</dbReference>
<reference evidence="10" key="1">
    <citation type="submission" date="2019-07" db="EMBL/GenBank/DDBJ databases">
        <title>Hyphodiscus hymeniophilus genome sequencing and assembly.</title>
        <authorList>
            <person name="Kramer G."/>
            <person name="Nodwell J."/>
        </authorList>
    </citation>
    <scope>NUCLEOTIDE SEQUENCE</scope>
    <source>
        <strain evidence="10">ATCC 34498</strain>
    </source>
</reference>
<dbReference type="FunFam" id="3.30.160.60:FF:000512">
    <property type="entry name" value="zinc finger protein 197 isoform X1"/>
    <property type="match status" value="1"/>
</dbReference>
<keyword evidence="3" id="KW-0677">Repeat</keyword>
<evidence type="ECO:0000256" key="5">
    <source>
        <dbReference type="ARBA" id="ARBA00022833"/>
    </source>
</evidence>
<feature type="compositionally biased region" description="Basic and acidic residues" evidence="8">
    <location>
        <begin position="49"/>
        <end position="58"/>
    </location>
</feature>
<feature type="domain" description="C2H2-type" evidence="9">
    <location>
        <begin position="189"/>
        <end position="216"/>
    </location>
</feature>
<evidence type="ECO:0000256" key="8">
    <source>
        <dbReference type="SAM" id="MobiDB-lite"/>
    </source>
</evidence>
<keyword evidence="11" id="KW-1185">Reference proteome</keyword>
<dbReference type="PANTHER" id="PTHR14003:SF20">
    <property type="entry name" value="FINGER DOMAIN PROTEIN, PUTATIVE (AFU_ORTHOLOGUE AFUA_4G10380)-RELATED"/>
    <property type="match status" value="1"/>
</dbReference>
<feature type="domain" description="C2H2-type" evidence="9">
    <location>
        <begin position="159"/>
        <end position="188"/>
    </location>
</feature>
<evidence type="ECO:0000313" key="10">
    <source>
        <dbReference type="EMBL" id="KAG0648927.1"/>
    </source>
</evidence>
<comment type="subcellular location">
    <subcellularLocation>
        <location evidence="1">Nucleus</location>
    </subcellularLocation>
</comment>
<keyword evidence="4 7" id="KW-0863">Zinc-finger</keyword>
<dbReference type="Proteomes" id="UP000785200">
    <property type="component" value="Unassembled WGS sequence"/>
</dbReference>
<dbReference type="OrthoDB" id="3437960at2759"/>
<feature type="compositionally biased region" description="Polar residues" evidence="8">
    <location>
        <begin position="336"/>
        <end position="352"/>
    </location>
</feature>
<dbReference type="GO" id="GO:0005634">
    <property type="term" value="C:nucleus"/>
    <property type="evidence" value="ECO:0007669"/>
    <property type="project" value="UniProtKB-SubCell"/>
</dbReference>
<dbReference type="GO" id="GO:0008270">
    <property type="term" value="F:zinc ion binding"/>
    <property type="evidence" value="ECO:0007669"/>
    <property type="project" value="UniProtKB-KW"/>
</dbReference>
<evidence type="ECO:0000256" key="6">
    <source>
        <dbReference type="ARBA" id="ARBA00023242"/>
    </source>
</evidence>
<evidence type="ECO:0000256" key="7">
    <source>
        <dbReference type="PROSITE-ProRule" id="PRU00042"/>
    </source>
</evidence>
<keyword evidence="5" id="KW-0862">Zinc</keyword>
<evidence type="ECO:0000256" key="3">
    <source>
        <dbReference type="ARBA" id="ARBA00022737"/>
    </source>
</evidence>
<protein>
    <submittedName>
        <fullName evidence="10">Zinc finger protein</fullName>
    </submittedName>
</protein>
<organism evidence="10 11">
    <name type="scientific">Hyphodiscus hymeniophilus</name>
    <dbReference type="NCBI Taxonomy" id="353542"/>
    <lineage>
        <taxon>Eukaryota</taxon>
        <taxon>Fungi</taxon>
        <taxon>Dikarya</taxon>
        <taxon>Ascomycota</taxon>
        <taxon>Pezizomycotina</taxon>
        <taxon>Leotiomycetes</taxon>
        <taxon>Helotiales</taxon>
        <taxon>Hyphodiscaceae</taxon>
        <taxon>Hyphodiscus</taxon>
    </lineage>
</organism>
<dbReference type="EMBL" id="VNKQ01000009">
    <property type="protein sequence ID" value="KAG0648927.1"/>
    <property type="molecule type" value="Genomic_DNA"/>
</dbReference>
<name>A0A9P7AX25_9HELO</name>
<feature type="domain" description="C2H2-type" evidence="9">
    <location>
        <begin position="131"/>
        <end position="158"/>
    </location>
</feature>
<dbReference type="PANTHER" id="PTHR14003">
    <property type="entry name" value="TRANSCRIPTIONAL REPRESSOR PROTEIN YY"/>
    <property type="match status" value="1"/>
</dbReference>
<dbReference type="AlphaFoldDB" id="A0A9P7AX25"/>
<evidence type="ECO:0000256" key="2">
    <source>
        <dbReference type="ARBA" id="ARBA00022723"/>
    </source>
</evidence>
<keyword evidence="6" id="KW-0539">Nucleus</keyword>
<gene>
    <name evidence="10" type="ORF">D0Z07_4790</name>
</gene>
<feature type="compositionally biased region" description="Low complexity" evidence="8">
    <location>
        <begin position="387"/>
        <end position="401"/>
    </location>
</feature>
<dbReference type="GO" id="GO:0000978">
    <property type="term" value="F:RNA polymerase II cis-regulatory region sequence-specific DNA binding"/>
    <property type="evidence" value="ECO:0007669"/>
    <property type="project" value="TreeGrafter"/>
</dbReference>
<feature type="region of interest" description="Disordered" evidence="8">
    <location>
        <begin position="111"/>
        <end position="130"/>
    </location>
</feature>